<keyword evidence="3" id="KW-1185">Reference proteome</keyword>
<name>A0A026VV51_OOCBI</name>
<dbReference type="Proteomes" id="UP000053097">
    <property type="component" value="Unassembled WGS sequence"/>
</dbReference>
<dbReference type="AlphaFoldDB" id="A0A026VV51"/>
<dbReference type="EMBL" id="KK107847">
    <property type="protein sequence ID" value="EZA47421.1"/>
    <property type="molecule type" value="Genomic_DNA"/>
</dbReference>
<accession>A0A026VV51</accession>
<evidence type="ECO:0000313" key="2">
    <source>
        <dbReference type="EMBL" id="EZA47421.1"/>
    </source>
</evidence>
<protein>
    <submittedName>
        <fullName evidence="2">Uncharacterized protein</fullName>
    </submittedName>
</protein>
<feature type="region of interest" description="Disordered" evidence="1">
    <location>
        <begin position="104"/>
        <end position="125"/>
    </location>
</feature>
<organism evidence="2 3">
    <name type="scientific">Ooceraea biroi</name>
    <name type="common">Clonal raider ant</name>
    <name type="synonym">Cerapachys biroi</name>
    <dbReference type="NCBI Taxonomy" id="2015173"/>
    <lineage>
        <taxon>Eukaryota</taxon>
        <taxon>Metazoa</taxon>
        <taxon>Ecdysozoa</taxon>
        <taxon>Arthropoda</taxon>
        <taxon>Hexapoda</taxon>
        <taxon>Insecta</taxon>
        <taxon>Pterygota</taxon>
        <taxon>Neoptera</taxon>
        <taxon>Endopterygota</taxon>
        <taxon>Hymenoptera</taxon>
        <taxon>Apocrita</taxon>
        <taxon>Aculeata</taxon>
        <taxon>Formicoidea</taxon>
        <taxon>Formicidae</taxon>
        <taxon>Dorylinae</taxon>
        <taxon>Ooceraea</taxon>
    </lineage>
</organism>
<gene>
    <name evidence="2" type="ORF">X777_15548</name>
</gene>
<evidence type="ECO:0000313" key="3">
    <source>
        <dbReference type="Proteomes" id="UP000053097"/>
    </source>
</evidence>
<feature type="compositionally biased region" description="Basic residues" evidence="1">
    <location>
        <begin position="114"/>
        <end position="125"/>
    </location>
</feature>
<proteinExistence type="predicted"/>
<sequence>MALVTVQRSPSVSSSPQSSVSIFVVPSVHAREWSGACTDAVGAVSLVLPSAVSVAALATGALGSEPTGLSALFGGALTAERKKGNRWRKRETEGISSYLSTFARQRGAADPRLPARKARRNKEHR</sequence>
<evidence type="ECO:0000256" key="1">
    <source>
        <dbReference type="SAM" id="MobiDB-lite"/>
    </source>
</evidence>
<reference evidence="2 3" key="1">
    <citation type="journal article" date="2014" name="Curr. Biol.">
        <title>The genome of the clonal raider ant Cerapachys biroi.</title>
        <authorList>
            <person name="Oxley P.R."/>
            <person name="Ji L."/>
            <person name="Fetter-Pruneda I."/>
            <person name="McKenzie S.K."/>
            <person name="Li C."/>
            <person name="Hu H."/>
            <person name="Zhang G."/>
            <person name="Kronauer D.J."/>
        </authorList>
    </citation>
    <scope>NUCLEOTIDE SEQUENCE [LARGE SCALE GENOMIC DNA]</scope>
</reference>